<protein>
    <submittedName>
        <fullName evidence="1">Uncharacterized protein</fullName>
    </submittedName>
</protein>
<sequence length="223" mass="25168">MAAEGAPVVEVDSRKTVLTAEGVDYRVVDLFCAKFVGDLIMATNYIWSILIVLIGNLCSKREYCWAASWLSLCSASGLDWSGDEHDPKKRVFGVGKMSRTMRHEKWTSTRRRMKMKLQNFVALRCNKNSVAAVSNVIFIANSRSKYLQRQFLLQFSDAMLMQRNVRCKQESATMVFATADVQQNVHCNWPSARNTMNIATDFAVAIQAISCSKLICIEKYVIG</sequence>
<accession>A0A484KXN7</accession>
<proteinExistence type="predicted"/>
<keyword evidence="2" id="KW-1185">Reference proteome</keyword>
<name>A0A484KXN7_9ASTE</name>
<dbReference type="Proteomes" id="UP000595140">
    <property type="component" value="Unassembled WGS sequence"/>
</dbReference>
<evidence type="ECO:0000313" key="2">
    <source>
        <dbReference type="Proteomes" id="UP000595140"/>
    </source>
</evidence>
<evidence type="ECO:0000313" key="1">
    <source>
        <dbReference type="EMBL" id="VFQ67146.1"/>
    </source>
</evidence>
<dbReference type="AlphaFoldDB" id="A0A484KXN7"/>
<dbReference type="EMBL" id="OOIL02000571">
    <property type="protein sequence ID" value="VFQ67146.1"/>
    <property type="molecule type" value="Genomic_DNA"/>
</dbReference>
<organism evidence="1 2">
    <name type="scientific">Cuscuta campestris</name>
    <dbReference type="NCBI Taxonomy" id="132261"/>
    <lineage>
        <taxon>Eukaryota</taxon>
        <taxon>Viridiplantae</taxon>
        <taxon>Streptophyta</taxon>
        <taxon>Embryophyta</taxon>
        <taxon>Tracheophyta</taxon>
        <taxon>Spermatophyta</taxon>
        <taxon>Magnoliopsida</taxon>
        <taxon>eudicotyledons</taxon>
        <taxon>Gunneridae</taxon>
        <taxon>Pentapetalae</taxon>
        <taxon>asterids</taxon>
        <taxon>lamiids</taxon>
        <taxon>Solanales</taxon>
        <taxon>Convolvulaceae</taxon>
        <taxon>Cuscuteae</taxon>
        <taxon>Cuscuta</taxon>
        <taxon>Cuscuta subgen. Grammica</taxon>
        <taxon>Cuscuta sect. Cleistogrammica</taxon>
    </lineage>
</organism>
<gene>
    <name evidence="1" type="ORF">CCAM_LOCUS8922</name>
</gene>
<reference evidence="1 2" key="1">
    <citation type="submission" date="2018-04" db="EMBL/GenBank/DDBJ databases">
        <authorList>
            <person name="Vogel A."/>
        </authorList>
    </citation>
    <scope>NUCLEOTIDE SEQUENCE [LARGE SCALE GENOMIC DNA]</scope>
</reference>